<organism evidence="6 7">
    <name type="scientific">Candidatus Dojkabacteria bacterium</name>
    <dbReference type="NCBI Taxonomy" id="2099670"/>
    <lineage>
        <taxon>Bacteria</taxon>
        <taxon>Candidatus Dojkabacteria</taxon>
    </lineage>
</organism>
<accession>A0A3M0Z3T5</accession>
<reference evidence="6 7" key="1">
    <citation type="submission" date="2018-10" db="EMBL/GenBank/DDBJ databases">
        <title>Thermophilic Lithotrophy and Phototrophy in an Intertidal, Iron-rich, Geothermal Spring.</title>
        <authorList>
            <person name="Ward L.M."/>
            <person name="Idei A."/>
            <person name="Nakagawa M."/>
            <person name="Ueno Y."/>
            <person name="Fischer W."/>
            <person name="Mcglynn S.E."/>
        </authorList>
    </citation>
    <scope>NUCLEOTIDE SEQUENCE [LARGE SCALE GENOMIC DNA]</scope>
    <source>
        <strain evidence="6">J137</strain>
    </source>
</reference>
<dbReference type="Gene3D" id="1.10.8.60">
    <property type="match status" value="1"/>
</dbReference>
<comment type="caution">
    <text evidence="6">The sequence shown here is derived from an EMBL/GenBank/DDBJ whole genome shotgun (WGS) entry which is preliminary data.</text>
</comment>
<dbReference type="NCBIfam" id="TIGR02397">
    <property type="entry name" value="dnaX_nterm"/>
    <property type="match status" value="1"/>
</dbReference>
<dbReference type="GO" id="GO:0006261">
    <property type="term" value="P:DNA-templated DNA replication"/>
    <property type="evidence" value="ECO:0007669"/>
    <property type="project" value="TreeGrafter"/>
</dbReference>
<sequence length="520" mass="58934">MVVYRKYRPTCFAEFLGNDSAKRLVVSSILSNRIHSGYIFSGPRGTGKTTLARLFSKALSCTEFASLKDVCNKCEYCKLVNNQSTTDIIEIDAASNRGIDDIRSLRETVNFKPVELKKKVYIIDEAHMLTTQAFNALLKTLEEPPEDVVFILATTEIQKIPLTILSRLIRVELKLQDEGTLINKLKKIAREEKLSFTDDVYFKIYKLSGGSFRDAESIFSKLLALRDVSDEEINSILGLTNDLVVNEFLDILHKIVTSKDNLQLENLDKISQILENVTSFAYFFDTALTNLTIMFRDKQLDQHEFAILASVLFEAKKNLRDLNLDNLAIFIYAKLLDCISNRQLNEDKLEESNKNKSGIFPINNSNTLTIQDNVVSSIGKSVSTQINPQTNVPQLPIILKNIIARSLVKVGSDSVEIVTDRLNDLTELEKPRNRSILVSYYQTEKIVIKLNENKSDFGFESESTPLPNRKEEKEEKLESFLSQNQSFKPKSQLNSTSGSKETKYVSVDNKDLVDEIFGTE</sequence>
<dbReference type="AlphaFoldDB" id="A0A3M0Z3T5"/>
<evidence type="ECO:0000259" key="5">
    <source>
        <dbReference type="SMART" id="SM00382"/>
    </source>
</evidence>
<dbReference type="SUPFAM" id="SSF52540">
    <property type="entry name" value="P-loop containing nucleoside triphosphate hydrolases"/>
    <property type="match status" value="1"/>
</dbReference>
<dbReference type="InterPro" id="IPR027417">
    <property type="entry name" value="P-loop_NTPase"/>
</dbReference>
<dbReference type="Proteomes" id="UP000269410">
    <property type="component" value="Unassembled WGS sequence"/>
</dbReference>
<keyword evidence="3" id="KW-0547">Nucleotide-binding</keyword>
<dbReference type="SMART" id="SM00382">
    <property type="entry name" value="AAA"/>
    <property type="match status" value="1"/>
</dbReference>
<dbReference type="GO" id="GO:0009360">
    <property type="term" value="C:DNA polymerase III complex"/>
    <property type="evidence" value="ECO:0007669"/>
    <property type="project" value="InterPro"/>
</dbReference>
<keyword evidence="1 3" id="KW-0239">DNA-directed DNA polymerase</keyword>
<dbReference type="InterPro" id="IPR003593">
    <property type="entry name" value="AAA+_ATPase"/>
</dbReference>
<comment type="catalytic activity">
    <reaction evidence="2 3">
        <text>DNA(n) + a 2'-deoxyribonucleoside 5'-triphosphate = DNA(n+1) + diphosphate</text>
        <dbReference type="Rhea" id="RHEA:22508"/>
        <dbReference type="Rhea" id="RHEA-COMP:17339"/>
        <dbReference type="Rhea" id="RHEA-COMP:17340"/>
        <dbReference type="ChEBI" id="CHEBI:33019"/>
        <dbReference type="ChEBI" id="CHEBI:61560"/>
        <dbReference type="ChEBI" id="CHEBI:173112"/>
        <dbReference type="EC" id="2.7.7.7"/>
    </reaction>
</comment>
<dbReference type="Gene3D" id="3.40.50.300">
    <property type="entry name" value="P-loop containing nucleotide triphosphate hydrolases"/>
    <property type="match status" value="1"/>
</dbReference>
<evidence type="ECO:0000313" key="7">
    <source>
        <dbReference type="Proteomes" id="UP000269410"/>
    </source>
</evidence>
<dbReference type="Pfam" id="PF13177">
    <property type="entry name" value="DNA_pol3_delta2"/>
    <property type="match status" value="1"/>
</dbReference>
<feature type="compositionally biased region" description="Polar residues" evidence="4">
    <location>
        <begin position="480"/>
        <end position="499"/>
    </location>
</feature>
<dbReference type="EC" id="2.7.7.7" evidence="3"/>
<dbReference type="InterPro" id="IPR012763">
    <property type="entry name" value="DNA_pol_III_sug/sutau_N"/>
</dbReference>
<dbReference type="GO" id="GO:0005524">
    <property type="term" value="F:ATP binding"/>
    <property type="evidence" value="ECO:0007669"/>
    <property type="project" value="UniProtKB-KW"/>
</dbReference>
<keyword evidence="3" id="KW-0067">ATP-binding</keyword>
<comment type="function">
    <text evidence="3">DNA polymerase III is a complex, multichain enzyme responsible for most of the replicative synthesis in bacteria. This DNA polymerase also exhibits 3' to 5' exonuclease activity.</text>
</comment>
<comment type="similarity">
    <text evidence="3">Belongs to the DnaX/STICHEL family.</text>
</comment>
<protein>
    <recommendedName>
        <fullName evidence="3">DNA polymerase III subunit gamma/tau</fullName>
        <ecNumber evidence="3">2.7.7.7</ecNumber>
    </recommendedName>
</protein>
<dbReference type="GO" id="GO:0003887">
    <property type="term" value="F:DNA-directed DNA polymerase activity"/>
    <property type="evidence" value="ECO:0007669"/>
    <property type="project" value="UniProtKB-KW"/>
</dbReference>
<evidence type="ECO:0000256" key="3">
    <source>
        <dbReference type="RuleBase" id="RU364063"/>
    </source>
</evidence>
<keyword evidence="3 6" id="KW-0548">Nucleotidyltransferase</keyword>
<feature type="domain" description="AAA+ ATPase" evidence="5">
    <location>
        <begin position="34"/>
        <end position="175"/>
    </location>
</feature>
<gene>
    <name evidence="3 6" type="primary">dnaX</name>
    <name evidence="6" type="ORF">D6810_00395</name>
</gene>
<dbReference type="PANTHER" id="PTHR11669">
    <property type="entry name" value="REPLICATION FACTOR C / DNA POLYMERASE III GAMMA-TAU SUBUNIT"/>
    <property type="match status" value="1"/>
</dbReference>
<evidence type="ECO:0000256" key="4">
    <source>
        <dbReference type="SAM" id="MobiDB-lite"/>
    </source>
</evidence>
<feature type="compositionally biased region" description="Basic and acidic residues" evidence="4">
    <location>
        <begin position="468"/>
        <end position="478"/>
    </location>
</feature>
<name>A0A3M0Z3T5_9BACT</name>
<keyword evidence="3 6" id="KW-0808">Transferase</keyword>
<dbReference type="PANTHER" id="PTHR11669:SF0">
    <property type="entry name" value="PROTEIN STICHEL-LIKE 2"/>
    <property type="match status" value="1"/>
</dbReference>
<evidence type="ECO:0000256" key="1">
    <source>
        <dbReference type="ARBA" id="ARBA00022932"/>
    </source>
</evidence>
<comment type="subunit">
    <text evidence="3">DNA polymerase III contains a core (composed of alpha, epsilon and theta chains) that associates with a tau subunit. This core dimerizes to form the POLIII' complex. PolIII' associates with the gamma complex (composed of gamma, delta, delta', psi and chi chains) and with the beta chain to form the complete DNA polymerase III complex.</text>
</comment>
<proteinExistence type="inferred from homology"/>
<feature type="region of interest" description="Disordered" evidence="4">
    <location>
        <begin position="458"/>
        <end position="504"/>
    </location>
</feature>
<dbReference type="EMBL" id="RFKV01000015">
    <property type="protein sequence ID" value="RMD77635.1"/>
    <property type="molecule type" value="Genomic_DNA"/>
</dbReference>
<dbReference type="InterPro" id="IPR050238">
    <property type="entry name" value="DNA_Rep/Repair_Clamp_Loader"/>
</dbReference>
<evidence type="ECO:0000313" key="6">
    <source>
        <dbReference type="EMBL" id="RMD77635.1"/>
    </source>
</evidence>
<dbReference type="CDD" id="cd00009">
    <property type="entry name" value="AAA"/>
    <property type="match status" value="1"/>
</dbReference>
<keyword evidence="3" id="KW-0235">DNA replication</keyword>
<evidence type="ECO:0000256" key="2">
    <source>
        <dbReference type="ARBA" id="ARBA00049244"/>
    </source>
</evidence>